<dbReference type="InterPro" id="IPR018684">
    <property type="entry name" value="DUF2171"/>
</dbReference>
<dbReference type="RefSeq" id="WP_109271114.1">
    <property type="nucleotide sequence ID" value="NZ_QFFF01000001.1"/>
</dbReference>
<feature type="region of interest" description="Disordered" evidence="1">
    <location>
        <begin position="330"/>
        <end position="352"/>
    </location>
</feature>
<sequence length="352" mass="39949">MANQRGDYRYGNQYRSQDRWRDRERGSRYGGGYRGDEERGSRYGGGYREDEDRGFFDRAGDEVRSWFGDDEAEGRRERDQRRWEREQGYGDRYGSSDYGGGYYGSDFNRSNEEYPRGDYGQDTSYSGQSGYAGTASTWGGSGFGGYGAGGRRFDRIDVGSTGTHGAHPMSAPAGSTYGGGYGMMSPGYGGSSARYASVYGGDIHDRNYSEWRQRQMQQLDRDYDEYRREHQSRFEQEFGGWREKRQGQRQSLGQVTEHMEVMGSDGEHIGTVDKVRGDRIILTKSDPSAGGHHHSIPCSWIERVDEKVMVNKTSAEAMAAWRDEDRNRALFEREDQGSEGPHVLNRSFSGTY</sequence>
<reference evidence="2 3" key="1">
    <citation type="submission" date="2018-05" db="EMBL/GenBank/DDBJ databases">
        <title>Genome of Sphingosinicella humi QZX222.</title>
        <authorList>
            <person name="Qiao Z."/>
            <person name="Wang G."/>
        </authorList>
    </citation>
    <scope>NUCLEOTIDE SEQUENCE [LARGE SCALE GENOMIC DNA]</scope>
    <source>
        <strain evidence="2 3">QZX222</strain>
    </source>
</reference>
<gene>
    <name evidence="2" type="ORF">DF286_08925</name>
</gene>
<dbReference type="OrthoDB" id="9803697at2"/>
<feature type="region of interest" description="Disordered" evidence="1">
    <location>
        <begin position="1"/>
        <end position="54"/>
    </location>
</feature>
<organism evidence="2 3">
    <name type="scientific">Allosphingosinicella humi</name>
    <dbReference type="NCBI Taxonomy" id="2068657"/>
    <lineage>
        <taxon>Bacteria</taxon>
        <taxon>Pseudomonadati</taxon>
        <taxon>Pseudomonadota</taxon>
        <taxon>Alphaproteobacteria</taxon>
        <taxon>Sphingomonadales</taxon>
        <taxon>Sphingomonadaceae</taxon>
        <taxon>Allosphingosinicella</taxon>
    </lineage>
</organism>
<keyword evidence="3" id="KW-1185">Reference proteome</keyword>
<feature type="compositionally biased region" description="Basic and acidic residues" evidence="1">
    <location>
        <begin position="16"/>
        <end position="27"/>
    </location>
</feature>
<accession>A0A2U2J3Q0</accession>
<feature type="compositionally biased region" description="Basic and acidic residues" evidence="1">
    <location>
        <begin position="73"/>
        <end position="89"/>
    </location>
</feature>
<evidence type="ECO:0000313" key="3">
    <source>
        <dbReference type="Proteomes" id="UP000245916"/>
    </source>
</evidence>
<dbReference type="EMBL" id="QFFF01000001">
    <property type="protein sequence ID" value="PWG02976.1"/>
    <property type="molecule type" value="Genomic_DNA"/>
</dbReference>
<feature type="region of interest" description="Disordered" evidence="1">
    <location>
        <begin position="66"/>
        <end position="95"/>
    </location>
</feature>
<dbReference type="AlphaFoldDB" id="A0A2U2J3Q0"/>
<name>A0A2U2J3Q0_9SPHN</name>
<dbReference type="InterPro" id="IPR047800">
    <property type="entry name" value="SWFGD_dom"/>
</dbReference>
<dbReference type="Proteomes" id="UP000245916">
    <property type="component" value="Unassembled WGS sequence"/>
</dbReference>
<feature type="compositionally biased region" description="Basic and acidic residues" evidence="1">
    <location>
        <begin position="34"/>
        <end position="54"/>
    </location>
</feature>
<comment type="caution">
    <text evidence="2">The sequence shown here is derived from an EMBL/GenBank/DDBJ whole genome shotgun (WGS) entry which is preliminary data.</text>
</comment>
<evidence type="ECO:0000313" key="2">
    <source>
        <dbReference type="EMBL" id="PWG02976.1"/>
    </source>
</evidence>
<dbReference type="Pfam" id="PF09939">
    <property type="entry name" value="DUF2171"/>
    <property type="match status" value="1"/>
</dbReference>
<proteinExistence type="predicted"/>
<dbReference type="NCBIfam" id="NF033157">
    <property type="entry name" value="SWFGD_domain"/>
    <property type="match status" value="1"/>
</dbReference>
<evidence type="ECO:0000256" key="1">
    <source>
        <dbReference type="SAM" id="MobiDB-lite"/>
    </source>
</evidence>
<protein>
    <submittedName>
        <fullName evidence="2">SWFGD domain-containing protein</fullName>
    </submittedName>
</protein>